<dbReference type="EMBL" id="WEGI01000002">
    <property type="protein sequence ID" value="MQY25296.1"/>
    <property type="molecule type" value="Genomic_DNA"/>
</dbReference>
<dbReference type="InterPro" id="IPR045057">
    <property type="entry name" value="Gcn5-rel_NAT"/>
</dbReference>
<name>A0A7K0DHK2_9NOCA</name>
<proteinExistence type="predicted"/>
<keyword evidence="4" id="KW-1185">Reference proteome</keyword>
<dbReference type="InterPro" id="IPR031165">
    <property type="entry name" value="GNAT_YJDJ"/>
</dbReference>
<evidence type="ECO:0000313" key="3">
    <source>
        <dbReference type="EMBL" id="MQY25296.1"/>
    </source>
</evidence>
<evidence type="ECO:0000259" key="1">
    <source>
        <dbReference type="PROSITE" id="PS51186"/>
    </source>
</evidence>
<dbReference type="PANTHER" id="PTHR31435">
    <property type="entry name" value="PROTEIN NATD1"/>
    <property type="match status" value="1"/>
</dbReference>
<gene>
    <name evidence="3" type="ORF">NRB56_08520</name>
</gene>
<dbReference type="Pfam" id="PF14542">
    <property type="entry name" value="Acetyltransf_CG"/>
    <property type="match status" value="1"/>
</dbReference>
<dbReference type="PANTHER" id="PTHR31435:SF10">
    <property type="entry name" value="BSR4717 PROTEIN"/>
    <property type="match status" value="1"/>
</dbReference>
<dbReference type="Proteomes" id="UP000431401">
    <property type="component" value="Unassembled WGS sequence"/>
</dbReference>
<dbReference type="PROSITE" id="PS51186">
    <property type="entry name" value="GNAT"/>
    <property type="match status" value="1"/>
</dbReference>
<evidence type="ECO:0008006" key="5">
    <source>
        <dbReference type="Google" id="ProtNLM"/>
    </source>
</evidence>
<protein>
    <recommendedName>
        <fullName evidence="5">N-acetyltransferase</fullName>
    </recommendedName>
</protein>
<feature type="domain" description="N-acetyltransferase" evidence="1">
    <location>
        <begin position="1"/>
        <end position="103"/>
    </location>
</feature>
<comment type="caution">
    <text evidence="3">The sequence shown here is derived from an EMBL/GenBank/DDBJ whole genome shotgun (WGS) entry which is preliminary data.</text>
</comment>
<evidence type="ECO:0000259" key="2">
    <source>
        <dbReference type="PROSITE" id="PS51729"/>
    </source>
</evidence>
<dbReference type="RefSeq" id="WP_153339188.1">
    <property type="nucleotide sequence ID" value="NZ_WEGI01000002.1"/>
</dbReference>
<dbReference type="CDD" id="cd04301">
    <property type="entry name" value="NAT_SF"/>
    <property type="match status" value="1"/>
</dbReference>
<accession>A0A7K0DHK2</accession>
<dbReference type="GO" id="GO:0016747">
    <property type="term" value="F:acyltransferase activity, transferring groups other than amino-acyl groups"/>
    <property type="evidence" value="ECO:0007669"/>
    <property type="project" value="InterPro"/>
</dbReference>
<feature type="domain" description="N-acetyltransferase" evidence="2">
    <location>
        <begin position="6"/>
        <end position="93"/>
    </location>
</feature>
<dbReference type="InterPro" id="IPR000182">
    <property type="entry name" value="GNAT_dom"/>
</dbReference>
<dbReference type="PROSITE" id="PS51729">
    <property type="entry name" value="GNAT_YJDJ"/>
    <property type="match status" value="1"/>
</dbReference>
<reference evidence="3 4" key="1">
    <citation type="submission" date="2019-10" db="EMBL/GenBank/DDBJ databases">
        <title>Nocardia macrotermitis sp. nov. and Nocardia aurantia sp. nov., isolated from the gut of fungus growing-termite Macrotermes natalensis.</title>
        <authorList>
            <person name="Benndorf R."/>
            <person name="Schwitalla J."/>
            <person name="Martin K."/>
            <person name="De Beer W."/>
            <person name="Kaster A.-K."/>
            <person name="Vollmers J."/>
            <person name="Poulsen M."/>
            <person name="Beemelmanns C."/>
        </authorList>
    </citation>
    <scope>NUCLEOTIDE SEQUENCE [LARGE SCALE GENOMIC DNA]</scope>
    <source>
        <strain evidence="3 4">RB56</strain>
    </source>
</reference>
<dbReference type="Gene3D" id="3.40.630.30">
    <property type="match status" value="1"/>
</dbReference>
<dbReference type="AlphaFoldDB" id="A0A7K0DHK2"/>
<evidence type="ECO:0000313" key="4">
    <source>
        <dbReference type="Proteomes" id="UP000431401"/>
    </source>
</evidence>
<organism evidence="3 4">
    <name type="scientific">Nocardia aurantia</name>
    <dbReference type="NCBI Taxonomy" id="2585199"/>
    <lineage>
        <taxon>Bacteria</taxon>
        <taxon>Bacillati</taxon>
        <taxon>Actinomycetota</taxon>
        <taxon>Actinomycetes</taxon>
        <taxon>Mycobacteriales</taxon>
        <taxon>Nocardiaceae</taxon>
        <taxon>Nocardia</taxon>
    </lineage>
</organism>
<sequence length="105" mass="11294">MSTDIHDNPGANRYEITDDGAPAGFAEYELSGDTIDFTHTEIDSAFGGRGLAKQLVAAALSDARRRHLAVLPHCTYVRKVIAEHPGEYLDLVPAAARAEFGLPAE</sequence>
<dbReference type="SUPFAM" id="SSF55729">
    <property type="entry name" value="Acyl-CoA N-acyltransferases (Nat)"/>
    <property type="match status" value="1"/>
</dbReference>
<dbReference type="OrthoDB" id="5405911at2"/>
<dbReference type="InterPro" id="IPR016181">
    <property type="entry name" value="Acyl_CoA_acyltransferase"/>
</dbReference>